<dbReference type="PATRIC" id="fig|1619041.3.peg.24"/>
<evidence type="ECO:0000256" key="11">
    <source>
        <dbReference type="ARBA" id="ARBA00022726"/>
    </source>
</evidence>
<reference evidence="14 15" key="1">
    <citation type="journal article" date="2015" name="Nature">
        <title>rRNA introns, odd ribosomes, and small enigmatic genomes across a large radiation of phyla.</title>
        <authorList>
            <person name="Brown C.T."/>
            <person name="Hug L.A."/>
            <person name="Thomas B.C."/>
            <person name="Sharon I."/>
            <person name="Castelle C.J."/>
            <person name="Singh A."/>
            <person name="Wilkins M.J."/>
            <person name="Williams K.H."/>
            <person name="Banfield J.F."/>
        </authorList>
    </citation>
    <scope>NUCLEOTIDE SEQUENCE [LARGE SCALE GENOMIC DNA]</scope>
</reference>
<dbReference type="GO" id="GO:0003999">
    <property type="term" value="F:adenine phosphoribosyltransferase activity"/>
    <property type="evidence" value="ECO:0007669"/>
    <property type="project" value="UniProtKB-UniRule"/>
</dbReference>
<dbReference type="EMBL" id="LCKX01000001">
    <property type="protein sequence ID" value="KKU08264.1"/>
    <property type="molecule type" value="Genomic_DNA"/>
</dbReference>
<dbReference type="GO" id="GO:0044209">
    <property type="term" value="P:AMP salvage"/>
    <property type="evidence" value="ECO:0007669"/>
    <property type="project" value="UniProtKB-UniRule"/>
</dbReference>
<keyword evidence="8 12" id="KW-0963">Cytoplasm</keyword>
<evidence type="ECO:0000256" key="3">
    <source>
        <dbReference type="ARBA" id="ARBA00004496"/>
    </source>
</evidence>
<dbReference type="HAMAP" id="MF_00004">
    <property type="entry name" value="Aden_phosphoribosyltr"/>
    <property type="match status" value="1"/>
</dbReference>
<dbReference type="CDD" id="cd06223">
    <property type="entry name" value="PRTases_typeI"/>
    <property type="match status" value="1"/>
</dbReference>
<accession>A0A0G1MJA2</accession>
<evidence type="ECO:0000256" key="2">
    <source>
        <dbReference type="ARBA" id="ARBA00003968"/>
    </source>
</evidence>
<dbReference type="Gene3D" id="3.40.50.2020">
    <property type="match status" value="1"/>
</dbReference>
<dbReference type="InterPro" id="IPR029057">
    <property type="entry name" value="PRTase-like"/>
</dbReference>
<dbReference type="GO" id="GO:0006166">
    <property type="term" value="P:purine ribonucleoside salvage"/>
    <property type="evidence" value="ECO:0007669"/>
    <property type="project" value="UniProtKB-UniRule"/>
</dbReference>
<dbReference type="GO" id="GO:0016208">
    <property type="term" value="F:AMP binding"/>
    <property type="evidence" value="ECO:0007669"/>
    <property type="project" value="TreeGrafter"/>
</dbReference>
<comment type="subcellular location">
    <subcellularLocation>
        <location evidence="3 12">Cytoplasm</location>
    </subcellularLocation>
</comment>
<dbReference type="NCBIfam" id="NF002636">
    <property type="entry name" value="PRK02304.1-5"/>
    <property type="match status" value="1"/>
</dbReference>
<organism evidence="14 15">
    <name type="scientific">Candidatus Magasanikbacteria bacterium GW2011_GWA2_45_39</name>
    <dbReference type="NCBI Taxonomy" id="1619041"/>
    <lineage>
        <taxon>Bacteria</taxon>
        <taxon>Candidatus Magasanikiibacteriota</taxon>
    </lineage>
</organism>
<evidence type="ECO:0000313" key="15">
    <source>
        <dbReference type="Proteomes" id="UP000033999"/>
    </source>
</evidence>
<comment type="pathway">
    <text evidence="4 12">Purine metabolism; AMP biosynthesis via salvage pathway; AMP from adenine: step 1/1.</text>
</comment>
<comment type="caution">
    <text evidence="14">The sequence shown here is derived from an EMBL/GenBank/DDBJ whole genome shotgun (WGS) entry which is preliminary data.</text>
</comment>
<dbReference type="GO" id="GO:0006168">
    <property type="term" value="P:adenine salvage"/>
    <property type="evidence" value="ECO:0007669"/>
    <property type="project" value="InterPro"/>
</dbReference>
<comment type="subunit">
    <text evidence="6 12">Homodimer.</text>
</comment>
<gene>
    <name evidence="12" type="primary">apt</name>
    <name evidence="14" type="ORF">UX10_C0001G0023</name>
</gene>
<dbReference type="InterPro" id="IPR000836">
    <property type="entry name" value="PRTase_dom"/>
</dbReference>
<evidence type="ECO:0000256" key="9">
    <source>
        <dbReference type="ARBA" id="ARBA00022676"/>
    </source>
</evidence>
<dbReference type="GO" id="GO:0005737">
    <property type="term" value="C:cytoplasm"/>
    <property type="evidence" value="ECO:0007669"/>
    <property type="project" value="UniProtKB-SubCell"/>
</dbReference>
<dbReference type="UniPathway" id="UPA00588">
    <property type="reaction ID" value="UER00646"/>
</dbReference>
<dbReference type="InterPro" id="IPR050054">
    <property type="entry name" value="UPRTase/APRTase"/>
</dbReference>
<evidence type="ECO:0000313" key="14">
    <source>
        <dbReference type="EMBL" id="KKU08264.1"/>
    </source>
</evidence>
<evidence type="ECO:0000256" key="1">
    <source>
        <dbReference type="ARBA" id="ARBA00000868"/>
    </source>
</evidence>
<feature type="domain" description="Phosphoribosyltransferase" evidence="13">
    <location>
        <begin position="46"/>
        <end position="149"/>
    </location>
</feature>
<dbReference type="NCBIfam" id="NF002634">
    <property type="entry name" value="PRK02304.1-3"/>
    <property type="match status" value="1"/>
</dbReference>
<evidence type="ECO:0000256" key="4">
    <source>
        <dbReference type="ARBA" id="ARBA00004659"/>
    </source>
</evidence>
<protein>
    <recommendedName>
        <fullName evidence="7 12">Adenine phosphoribosyltransferase</fullName>
        <shortName evidence="12">APRT</shortName>
        <ecNumber evidence="7 12">2.4.2.7</ecNumber>
    </recommendedName>
</protein>
<keyword evidence="9 12" id="KW-0328">Glycosyltransferase</keyword>
<comment type="catalytic activity">
    <reaction evidence="1 12">
        <text>AMP + diphosphate = 5-phospho-alpha-D-ribose 1-diphosphate + adenine</text>
        <dbReference type="Rhea" id="RHEA:16609"/>
        <dbReference type="ChEBI" id="CHEBI:16708"/>
        <dbReference type="ChEBI" id="CHEBI:33019"/>
        <dbReference type="ChEBI" id="CHEBI:58017"/>
        <dbReference type="ChEBI" id="CHEBI:456215"/>
        <dbReference type="EC" id="2.4.2.7"/>
    </reaction>
</comment>
<comment type="similarity">
    <text evidence="5 12">Belongs to the purine/pyrimidine phosphoribosyltransferase family.</text>
</comment>
<dbReference type="PANTHER" id="PTHR32315">
    <property type="entry name" value="ADENINE PHOSPHORIBOSYLTRANSFERASE"/>
    <property type="match status" value="1"/>
</dbReference>
<name>A0A0G1MJA2_9BACT</name>
<keyword evidence="11 12" id="KW-0660">Purine salvage</keyword>
<dbReference type="EC" id="2.4.2.7" evidence="7 12"/>
<evidence type="ECO:0000256" key="10">
    <source>
        <dbReference type="ARBA" id="ARBA00022679"/>
    </source>
</evidence>
<dbReference type="AlphaFoldDB" id="A0A0G1MJA2"/>
<evidence type="ECO:0000256" key="5">
    <source>
        <dbReference type="ARBA" id="ARBA00008391"/>
    </source>
</evidence>
<dbReference type="Pfam" id="PF00156">
    <property type="entry name" value="Pribosyltran"/>
    <property type="match status" value="1"/>
</dbReference>
<dbReference type="Proteomes" id="UP000033999">
    <property type="component" value="Unassembled WGS sequence"/>
</dbReference>
<evidence type="ECO:0000256" key="8">
    <source>
        <dbReference type="ARBA" id="ARBA00022490"/>
    </source>
</evidence>
<dbReference type="NCBIfam" id="TIGR01090">
    <property type="entry name" value="apt"/>
    <property type="match status" value="1"/>
</dbReference>
<evidence type="ECO:0000256" key="12">
    <source>
        <dbReference type="HAMAP-Rule" id="MF_00004"/>
    </source>
</evidence>
<dbReference type="FunFam" id="3.40.50.2020:FF:000004">
    <property type="entry name" value="Adenine phosphoribosyltransferase"/>
    <property type="match status" value="1"/>
</dbReference>
<evidence type="ECO:0000256" key="6">
    <source>
        <dbReference type="ARBA" id="ARBA00011738"/>
    </source>
</evidence>
<sequence length="171" mass="18432">MLDLKSKILDIPNWPIEGVVFKDITPLLQDAAYFKETIDRLAEPFAGTTLDVIVGIDARGFLLATAVAYKLGVGVALVRKPGKLPRVTVARDYALEYGSNTLEMHKDAIQTGQRVAIVDDVLATGGTLQATIQLIEELGGKVEGISVLIGLSFLNGKDKLNGKAVHELITY</sequence>
<evidence type="ECO:0000256" key="7">
    <source>
        <dbReference type="ARBA" id="ARBA00011893"/>
    </source>
</evidence>
<dbReference type="SUPFAM" id="SSF53271">
    <property type="entry name" value="PRTase-like"/>
    <property type="match status" value="1"/>
</dbReference>
<evidence type="ECO:0000259" key="13">
    <source>
        <dbReference type="Pfam" id="PF00156"/>
    </source>
</evidence>
<dbReference type="InterPro" id="IPR005764">
    <property type="entry name" value="Ade_phspho_trans"/>
</dbReference>
<comment type="function">
    <text evidence="2 12">Catalyzes a salvage reaction resulting in the formation of AMP, that is energically less costly than de novo synthesis.</text>
</comment>
<dbReference type="PANTHER" id="PTHR32315:SF3">
    <property type="entry name" value="ADENINE PHOSPHORIBOSYLTRANSFERASE"/>
    <property type="match status" value="1"/>
</dbReference>
<keyword evidence="10 12" id="KW-0808">Transferase</keyword>
<dbReference type="GO" id="GO:0002055">
    <property type="term" value="F:adenine binding"/>
    <property type="evidence" value="ECO:0007669"/>
    <property type="project" value="TreeGrafter"/>
</dbReference>
<proteinExistence type="inferred from homology"/>